<dbReference type="WBParaSite" id="PS1159_v2.g12180.t1">
    <property type="protein sequence ID" value="PS1159_v2.g12180.t1"/>
    <property type="gene ID" value="PS1159_v2.g12180"/>
</dbReference>
<accession>A0AC35EZ37</accession>
<organism evidence="1 2">
    <name type="scientific">Panagrolaimus sp. PS1159</name>
    <dbReference type="NCBI Taxonomy" id="55785"/>
    <lineage>
        <taxon>Eukaryota</taxon>
        <taxon>Metazoa</taxon>
        <taxon>Ecdysozoa</taxon>
        <taxon>Nematoda</taxon>
        <taxon>Chromadorea</taxon>
        <taxon>Rhabditida</taxon>
        <taxon>Tylenchina</taxon>
        <taxon>Panagrolaimomorpha</taxon>
        <taxon>Panagrolaimoidea</taxon>
        <taxon>Panagrolaimidae</taxon>
        <taxon>Panagrolaimus</taxon>
    </lineage>
</organism>
<sequence>MFISLTFLLLFITPTNSRPNNYFTNETTRANESNETLPMLLTDDSSNVAIQRDNDVELIGRGSVDLILMDRTLDVKIDLYRCKGPVKFCYSSLDKNGKAASLCGNGFCGFDFYGRDTDVDLMGLKDLLKSNLDQECEQIRMKRVETSYCGQNAASCEPLTGEGDKKITIIVQEASSNCHPLIKNARIYYPPTTTTSTSLPSTKSPSETSNASTEWYIWVIIGVVFGLLIGIIIAIFGCWKKQICLFQKKSEAKKRITMTDTVDPQIITKAEDAPKRTTITDTVETGIVTKVEDFPELKLDPKPESKPEAKPKTKTTEEIAPPPKAAKKSKKKPKKSKKAKKQKTPVKKDTKDDPIPLEAPFVDVVDLVTLSKEPDSVATPPPPPPQVASSGRPLSEKEQQLFDEDYYTPKKMKLIKSTSSKSGASNRKSIGSRPIVIKMKLEPHYSSLRRWKYSSMEDGKWKEFEQHYKVDPKKKPLDVEVSLLSGYIGDIFVTINRLIQESETSLKEKGAEFRGNGKAAKKFPESVYKYLEDPETPEYIRYTAMGSEIENGVFLDETEFGLYSLSALLLIGFTTSIPDK</sequence>
<proteinExistence type="predicted"/>
<protein>
    <submittedName>
        <fullName evidence="2">Uncharacterized protein</fullName>
    </submittedName>
</protein>
<reference evidence="2" key="1">
    <citation type="submission" date="2022-11" db="UniProtKB">
        <authorList>
            <consortium name="WormBaseParasite"/>
        </authorList>
    </citation>
    <scope>IDENTIFICATION</scope>
</reference>
<evidence type="ECO:0000313" key="1">
    <source>
        <dbReference type="Proteomes" id="UP000887580"/>
    </source>
</evidence>
<dbReference type="Proteomes" id="UP000887580">
    <property type="component" value="Unplaced"/>
</dbReference>
<name>A0AC35EZ37_9BILA</name>
<evidence type="ECO:0000313" key="2">
    <source>
        <dbReference type="WBParaSite" id="PS1159_v2.g12180.t1"/>
    </source>
</evidence>